<name>K1XYG9_9BACT</name>
<evidence type="ECO:0000259" key="2">
    <source>
        <dbReference type="Pfam" id="PF12773"/>
    </source>
</evidence>
<keyword evidence="1" id="KW-0472">Membrane</keyword>
<organism evidence="3">
    <name type="scientific">uncultured bacterium</name>
    <name type="common">gcode 4</name>
    <dbReference type="NCBI Taxonomy" id="1234023"/>
    <lineage>
        <taxon>Bacteria</taxon>
        <taxon>environmental samples</taxon>
    </lineage>
</organism>
<gene>
    <name evidence="3" type="ORF">ACD_78C00136G0003</name>
</gene>
<dbReference type="Pfam" id="PF12773">
    <property type="entry name" value="DZR"/>
    <property type="match status" value="1"/>
</dbReference>
<sequence>MNNLLSFLETVRSFFVGTFSEISSNMSLDLGIKLVLGYFFIIWGAFIIWVIKDITNRTTNILIQALSIFIILFFTPIFGLPIYLLIRPRATLFEQYYEEEEEKELTDDLEEFYHCPGCNHAVSRDFKFCPKCAFELTVSCPSCKKQIHTDWALCPYCGEKNITLKKQKKDKKISLEKAIEKERKEDVDDKKSVLKEKES</sequence>
<evidence type="ECO:0000313" key="3">
    <source>
        <dbReference type="EMBL" id="EKD30152.1"/>
    </source>
</evidence>
<reference evidence="3" key="1">
    <citation type="journal article" date="2012" name="Science">
        <title>Fermentation, hydrogen, and sulfur metabolism in multiple uncultivated bacterial phyla.</title>
        <authorList>
            <person name="Wrighton K.C."/>
            <person name="Thomas B.C."/>
            <person name="Sharon I."/>
            <person name="Miller C.S."/>
            <person name="Castelle C.J."/>
            <person name="VerBerkmoes N.C."/>
            <person name="Wilkins M.J."/>
            <person name="Hettich R.L."/>
            <person name="Lipton M.S."/>
            <person name="Williams K.H."/>
            <person name="Long P.E."/>
            <person name="Banfield J.F."/>
        </authorList>
    </citation>
    <scope>NUCLEOTIDE SEQUENCE [LARGE SCALE GENOMIC DNA]</scope>
</reference>
<feature type="transmembrane region" description="Helical" evidence="1">
    <location>
        <begin position="63"/>
        <end position="86"/>
    </location>
</feature>
<dbReference type="InterPro" id="IPR025874">
    <property type="entry name" value="DZR"/>
</dbReference>
<feature type="domain" description="DZANK-type" evidence="2">
    <location>
        <begin position="115"/>
        <end position="158"/>
    </location>
</feature>
<proteinExistence type="predicted"/>
<comment type="caution">
    <text evidence="3">The sequence shown here is derived from an EMBL/GenBank/DDBJ whole genome shotgun (WGS) entry which is preliminary data.</text>
</comment>
<dbReference type="EMBL" id="AMFJ01034136">
    <property type="protein sequence ID" value="EKD30152.1"/>
    <property type="molecule type" value="Genomic_DNA"/>
</dbReference>
<accession>K1XYG9</accession>
<feature type="transmembrane region" description="Helical" evidence="1">
    <location>
        <begin position="30"/>
        <end position="51"/>
    </location>
</feature>
<dbReference type="AlphaFoldDB" id="K1XYG9"/>
<protein>
    <recommendedName>
        <fullName evidence="2">DZANK-type domain-containing protein</fullName>
    </recommendedName>
</protein>
<keyword evidence="1" id="KW-0812">Transmembrane</keyword>
<keyword evidence="1" id="KW-1133">Transmembrane helix</keyword>
<evidence type="ECO:0000256" key="1">
    <source>
        <dbReference type="SAM" id="Phobius"/>
    </source>
</evidence>